<sequence length="474" mass="53444">MGAQPWRMWAPHVFIFAAAAAHVMLHGEMQRIIRRHSLPRADIEGPSELRARGVTLESTDIALTVHRSIAEVDRGEWDTSVGRDSAGRAFQTWDFLSHLEGSGSAHIAEGWAPRHLVARDQVTGELLGAVACYLKDHSHGEYVFDQAWARAYSSISSPPSPRNYYPKLQVCTPFTPVSGPRLHVAPGPPAQQAAVRRALCRGLKQLSASLGTSSVHVTFASRADAATLRKEGFLLRYGLQYHWRNRGFCTFDDFLMALKQSRRRSVRRERRKVKESGLRILRLRGAQIEGRHLRAFECFYMDTVERHAGTSYLKPGFFAAVTAAMREQILLVVAEDSRSGELVAGALNFVGSDCIYGRYWGCSRQHDSLHFELCYYQVIEEAIALGLPRVEAGAQGEHKIARGYMPTLTYAAVQVADGNFRQELERFLEHERERTFTMLAVHSMRKNPFRGEPADHLRSQGIELRGDRLEVVRY</sequence>
<gene>
    <name evidence="2" type="ORF">AB1Y20_008377</name>
</gene>
<dbReference type="AlphaFoldDB" id="A0AB34IR91"/>
<evidence type="ECO:0000256" key="1">
    <source>
        <dbReference type="SAM" id="SignalP"/>
    </source>
</evidence>
<dbReference type="InterPro" id="IPR016181">
    <property type="entry name" value="Acyl_CoA_acyltransferase"/>
</dbReference>
<name>A0AB34IR91_PRYPA</name>
<dbReference type="Proteomes" id="UP001515480">
    <property type="component" value="Unassembled WGS sequence"/>
</dbReference>
<dbReference type="Gene3D" id="3.40.630.30">
    <property type="match status" value="1"/>
</dbReference>
<evidence type="ECO:0000313" key="3">
    <source>
        <dbReference type="Proteomes" id="UP001515480"/>
    </source>
</evidence>
<dbReference type="PANTHER" id="PTHR47017:SF1">
    <property type="entry name" value="ACYL-COA"/>
    <property type="match status" value="1"/>
</dbReference>
<keyword evidence="1" id="KW-0732">Signal</keyword>
<keyword evidence="3" id="KW-1185">Reference proteome</keyword>
<dbReference type="EMBL" id="JBGBPQ010000019">
    <property type="protein sequence ID" value="KAL1504592.1"/>
    <property type="molecule type" value="Genomic_DNA"/>
</dbReference>
<evidence type="ECO:0000313" key="2">
    <source>
        <dbReference type="EMBL" id="KAL1504592.1"/>
    </source>
</evidence>
<evidence type="ECO:0008006" key="4">
    <source>
        <dbReference type="Google" id="ProtNLM"/>
    </source>
</evidence>
<dbReference type="Pfam" id="PF04339">
    <property type="entry name" value="FemAB_like"/>
    <property type="match status" value="1"/>
</dbReference>
<feature type="chain" id="PRO_5044194199" description="BioF2-like acetyltransferase domain-containing protein" evidence="1">
    <location>
        <begin position="21"/>
        <end position="474"/>
    </location>
</feature>
<dbReference type="PANTHER" id="PTHR47017">
    <property type="entry name" value="ACYL-COA"/>
    <property type="match status" value="1"/>
</dbReference>
<feature type="signal peptide" evidence="1">
    <location>
        <begin position="1"/>
        <end position="20"/>
    </location>
</feature>
<dbReference type="InterPro" id="IPR007434">
    <property type="entry name" value="FemAB-like"/>
</dbReference>
<reference evidence="2 3" key="1">
    <citation type="journal article" date="2024" name="Science">
        <title>Giant polyketide synthase enzymes in the biosynthesis of giant marine polyether toxins.</title>
        <authorList>
            <person name="Fallon T.R."/>
            <person name="Shende V.V."/>
            <person name="Wierzbicki I.H."/>
            <person name="Pendleton A.L."/>
            <person name="Watervoot N.F."/>
            <person name="Auber R.P."/>
            <person name="Gonzalez D.J."/>
            <person name="Wisecaver J.H."/>
            <person name="Moore B.S."/>
        </authorList>
    </citation>
    <scope>NUCLEOTIDE SEQUENCE [LARGE SCALE GENOMIC DNA]</scope>
    <source>
        <strain evidence="2 3">12B1</strain>
    </source>
</reference>
<organism evidence="2 3">
    <name type="scientific">Prymnesium parvum</name>
    <name type="common">Toxic golden alga</name>
    <dbReference type="NCBI Taxonomy" id="97485"/>
    <lineage>
        <taxon>Eukaryota</taxon>
        <taxon>Haptista</taxon>
        <taxon>Haptophyta</taxon>
        <taxon>Prymnesiophyceae</taxon>
        <taxon>Prymnesiales</taxon>
        <taxon>Prymnesiaceae</taxon>
        <taxon>Prymnesium</taxon>
    </lineage>
</organism>
<protein>
    <recommendedName>
        <fullName evidence="4">BioF2-like acetyltransferase domain-containing protein</fullName>
    </recommendedName>
</protein>
<dbReference type="SUPFAM" id="SSF55729">
    <property type="entry name" value="Acyl-CoA N-acyltransferases (Nat)"/>
    <property type="match status" value="1"/>
</dbReference>
<proteinExistence type="predicted"/>
<comment type="caution">
    <text evidence="2">The sequence shown here is derived from an EMBL/GenBank/DDBJ whole genome shotgun (WGS) entry which is preliminary data.</text>
</comment>
<accession>A0AB34IR91</accession>